<comment type="caution">
    <text evidence="1">The sequence shown here is derived from an EMBL/GenBank/DDBJ whole genome shotgun (WGS) entry which is preliminary data.</text>
</comment>
<dbReference type="Proteomes" id="UP000724149">
    <property type="component" value="Unassembled WGS sequence"/>
</dbReference>
<dbReference type="EMBL" id="JACSNR010000011">
    <property type="protein sequence ID" value="MBM6924163.1"/>
    <property type="molecule type" value="Genomic_DNA"/>
</dbReference>
<reference evidence="1 2" key="1">
    <citation type="journal article" date="2021" name="Sci. Rep.">
        <title>The distribution of antibiotic resistance genes in chicken gut microbiota commensals.</title>
        <authorList>
            <person name="Juricova H."/>
            <person name="Matiasovicova J."/>
            <person name="Kubasova T."/>
            <person name="Cejkova D."/>
            <person name="Rychlik I."/>
        </authorList>
    </citation>
    <scope>NUCLEOTIDE SEQUENCE [LARGE SCALE GENOMIC DNA]</scope>
    <source>
        <strain evidence="1 2">An564</strain>
    </source>
</reference>
<organism evidence="1 2">
    <name type="scientific">Hydrogenoanaerobacterium saccharovorans</name>
    <dbReference type="NCBI Taxonomy" id="474960"/>
    <lineage>
        <taxon>Bacteria</taxon>
        <taxon>Bacillati</taxon>
        <taxon>Bacillota</taxon>
        <taxon>Clostridia</taxon>
        <taxon>Eubacteriales</taxon>
        <taxon>Oscillospiraceae</taxon>
        <taxon>Hydrogenoanaerobacterium</taxon>
    </lineage>
</organism>
<proteinExistence type="predicted"/>
<protein>
    <submittedName>
        <fullName evidence="1">Uncharacterized protein</fullName>
    </submittedName>
</protein>
<name>A0ABS2GRN4_9FIRM</name>
<evidence type="ECO:0000313" key="2">
    <source>
        <dbReference type="Proteomes" id="UP000724149"/>
    </source>
</evidence>
<keyword evidence="2" id="KW-1185">Reference proteome</keyword>
<sequence>MKRCAEPMWEQLSLFAPAQESPMKFPDLRMVGDTVGRLVLAECEEAMVTKVESLPNHPFYRTSRGICYSYEEGAASVDELRRRAVELLPQYQTVIPSGLERRLTVLYRPYDGNDPPMWGQIGIYKGNMLFWKDAITYQFLELYDNPKKLEAAYQKHRKELLEDSGIITTEAPEHPMSRLYWSRHGFYASARYVQFNG</sequence>
<gene>
    <name evidence="1" type="ORF">H9X81_10750</name>
</gene>
<accession>A0ABS2GRN4</accession>
<evidence type="ECO:0000313" key="1">
    <source>
        <dbReference type="EMBL" id="MBM6924163.1"/>
    </source>
</evidence>
<dbReference type="RefSeq" id="WP_204721923.1">
    <property type="nucleotide sequence ID" value="NZ_JACSNR010000011.1"/>
</dbReference>